<keyword evidence="9" id="KW-0227">DNA damage</keyword>
<dbReference type="PROSITE" id="PS00764">
    <property type="entry name" value="ENDONUCLEASE_III_1"/>
    <property type="match status" value="1"/>
</dbReference>
<dbReference type="InterPro" id="IPR003651">
    <property type="entry name" value="Endonuclease3_FeS-loop_motif"/>
</dbReference>
<feature type="non-terminal residue" evidence="16">
    <location>
        <position position="271"/>
    </location>
</feature>
<feature type="domain" description="HhH-GPD" evidence="15">
    <location>
        <begin position="46"/>
        <end position="197"/>
    </location>
</feature>
<evidence type="ECO:0000256" key="9">
    <source>
        <dbReference type="ARBA" id="ARBA00022763"/>
    </source>
</evidence>
<dbReference type="Pfam" id="PF00730">
    <property type="entry name" value="HhH-GPD"/>
    <property type="match status" value="1"/>
</dbReference>
<dbReference type="PANTHER" id="PTHR42944:SF1">
    <property type="entry name" value="ADENINE DNA GLYCOSYLASE"/>
    <property type="match status" value="1"/>
</dbReference>
<dbReference type="FunFam" id="1.10.340.30:FF:000002">
    <property type="entry name" value="Adenine DNA glycosylase"/>
    <property type="match status" value="1"/>
</dbReference>
<comment type="catalytic activity">
    <reaction evidence="1">
        <text>Hydrolyzes free adenine bases from 7,8-dihydro-8-oxoguanine:adenine mismatched double-stranded DNA, leaving an apurinic site.</text>
        <dbReference type="EC" id="3.2.2.31"/>
    </reaction>
</comment>
<evidence type="ECO:0000256" key="11">
    <source>
        <dbReference type="ARBA" id="ARBA00023004"/>
    </source>
</evidence>
<dbReference type="PANTHER" id="PTHR42944">
    <property type="entry name" value="ADENINE DNA GLYCOSYLASE"/>
    <property type="match status" value="1"/>
</dbReference>
<organism evidence="16 17">
    <name type="scientific">Candidatus Tanganyikabacteria bacterium</name>
    <dbReference type="NCBI Taxonomy" id="2961651"/>
    <lineage>
        <taxon>Bacteria</taxon>
        <taxon>Bacillati</taxon>
        <taxon>Candidatus Sericytochromatia</taxon>
        <taxon>Candidatus Tanganyikabacteria</taxon>
    </lineage>
</organism>
<keyword evidence="7" id="KW-0004">4Fe-4S</keyword>
<evidence type="ECO:0000256" key="7">
    <source>
        <dbReference type="ARBA" id="ARBA00022485"/>
    </source>
</evidence>
<evidence type="ECO:0000256" key="6">
    <source>
        <dbReference type="ARBA" id="ARBA00022023"/>
    </source>
</evidence>
<keyword evidence="10" id="KW-0378">Hydrolase</keyword>
<comment type="caution">
    <text evidence="16">The sequence shown here is derived from an EMBL/GenBank/DDBJ whole genome shotgun (WGS) entry which is preliminary data.</text>
</comment>
<dbReference type="InterPro" id="IPR044298">
    <property type="entry name" value="MIG/MutY"/>
</dbReference>
<keyword evidence="14" id="KW-0326">Glycosidase</keyword>
<evidence type="ECO:0000256" key="3">
    <source>
        <dbReference type="ARBA" id="ARBA00002933"/>
    </source>
</evidence>
<gene>
    <name evidence="16" type="primary">mutY</name>
    <name evidence="16" type="ORF">FJZ00_08995</name>
</gene>
<evidence type="ECO:0000313" key="16">
    <source>
        <dbReference type="EMBL" id="MBM3275278.1"/>
    </source>
</evidence>
<dbReference type="SMART" id="SM00525">
    <property type="entry name" value="FES"/>
    <property type="match status" value="1"/>
</dbReference>
<evidence type="ECO:0000313" key="17">
    <source>
        <dbReference type="Proteomes" id="UP000703893"/>
    </source>
</evidence>
<evidence type="ECO:0000259" key="15">
    <source>
        <dbReference type="SMART" id="SM00478"/>
    </source>
</evidence>
<dbReference type="Pfam" id="PF10576">
    <property type="entry name" value="EndIII_4Fe-2S"/>
    <property type="match status" value="1"/>
</dbReference>
<keyword evidence="12" id="KW-0411">Iron-sulfur</keyword>
<dbReference type="GO" id="GO:0000701">
    <property type="term" value="F:purine-specific mismatch base pair DNA N-glycosylase activity"/>
    <property type="evidence" value="ECO:0007669"/>
    <property type="project" value="UniProtKB-EC"/>
</dbReference>
<dbReference type="Gene3D" id="1.10.1670.10">
    <property type="entry name" value="Helix-hairpin-Helix base-excision DNA repair enzymes (C-terminal)"/>
    <property type="match status" value="1"/>
</dbReference>
<dbReference type="GO" id="GO:0006284">
    <property type="term" value="P:base-excision repair"/>
    <property type="evidence" value="ECO:0007669"/>
    <property type="project" value="InterPro"/>
</dbReference>
<dbReference type="InterPro" id="IPR004035">
    <property type="entry name" value="Endouclease-III_FeS-bd_BS"/>
</dbReference>
<comment type="cofactor">
    <cofactor evidence="2">
        <name>[4Fe-4S] cluster</name>
        <dbReference type="ChEBI" id="CHEBI:49883"/>
    </cofactor>
</comment>
<dbReference type="SMART" id="SM00478">
    <property type="entry name" value="ENDO3c"/>
    <property type="match status" value="1"/>
</dbReference>
<dbReference type="InterPro" id="IPR011257">
    <property type="entry name" value="DNA_glycosylase"/>
</dbReference>
<evidence type="ECO:0000256" key="5">
    <source>
        <dbReference type="ARBA" id="ARBA00012045"/>
    </source>
</evidence>
<dbReference type="GO" id="GO:0032357">
    <property type="term" value="F:oxidized purine DNA binding"/>
    <property type="evidence" value="ECO:0007669"/>
    <property type="project" value="TreeGrafter"/>
</dbReference>
<name>A0A937X4Q0_9BACT</name>
<sequence>MARMLIWGAVPVLDSNRLLTWFQAEQRQMPWRETRDPYGIWISEVMLQQTQVDTVRDYWIRFMERFPTAQALAAAPLDAVLKAWEGLGYYSRARNLHEAAQLIADRHGGKLPADPAQLRALPGFGPYTAGAVAAIAFNLPEPAVDGNVLRVLARVLDCGDDITQPAARRRFEEVAREAIPAGRASEFVQALMELGALICTPRKPRCGACPVAGDCQARRAGTAEGLPRKARRGQAPYADVIVAVCVDGDRVVVARRPEKGLLGGLMAFPLV</sequence>
<evidence type="ECO:0000256" key="14">
    <source>
        <dbReference type="ARBA" id="ARBA00023295"/>
    </source>
</evidence>
<protein>
    <recommendedName>
        <fullName evidence="6">Adenine DNA glycosylase</fullName>
        <ecNumber evidence="5">3.2.2.31</ecNumber>
    </recommendedName>
</protein>
<dbReference type="CDD" id="cd00056">
    <property type="entry name" value="ENDO3c"/>
    <property type="match status" value="1"/>
</dbReference>
<evidence type="ECO:0000256" key="1">
    <source>
        <dbReference type="ARBA" id="ARBA00000843"/>
    </source>
</evidence>
<comment type="function">
    <text evidence="3">Adenine glycosylase active on G-A mispairs. MutY also corrects error-prone DNA synthesis past GO lesions which are due to the oxidatively damaged form of guanine: 7,8-dihydro-8-oxoguanine (8-oxo-dGTP).</text>
</comment>
<evidence type="ECO:0000256" key="4">
    <source>
        <dbReference type="ARBA" id="ARBA00008343"/>
    </source>
</evidence>
<dbReference type="InterPro" id="IPR000445">
    <property type="entry name" value="HhH_motif"/>
</dbReference>
<keyword evidence="11" id="KW-0408">Iron</keyword>
<dbReference type="InterPro" id="IPR003265">
    <property type="entry name" value="HhH-GPD_domain"/>
</dbReference>
<dbReference type="InterPro" id="IPR015797">
    <property type="entry name" value="NUDIX_hydrolase-like_dom_sf"/>
</dbReference>
<dbReference type="NCBIfam" id="TIGR01084">
    <property type="entry name" value="mutY"/>
    <property type="match status" value="1"/>
</dbReference>
<evidence type="ECO:0000256" key="8">
    <source>
        <dbReference type="ARBA" id="ARBA00022723"/>
    </source>
</evidence>
<dbReference type="AlphaFoldDB" id="A0A937X4Q0"/>
<proteinExistence type="inferred from homology"/>
<dbReference type="Pfam" id="PF00633">
    <property type="entry name" value="HHH"/>
    <property type="match status" value="1"/>
</dbReference>
<comment type="similarity">
    <text evidence="4">Belongs to the Nth/MutY family.</text>
</comment>
<keyword evidence="8" id="KW-0479">Metal-binding</keyword>
<dbReference type="Gene3D" id="1.10.340.30">
    <property type="entry name" value="Hypothetical protein, domain 2"/>
    <property type="match status" value="1"/>
</dbReference>
<accession>A0A937X4Q0</accession>
<evidence type="ECO:0000256" key="13">
    <source>
        <dbReference type="ARBA" id="ARBA00023204"/>
    </source>
</evidence>
<keyword evidence="13" id="KW-0234">DNA repair</keyword>
<dbReference type="SUPFAM" id="SSF55811">
    <property type="entry name" value="Nudix"/>
    <property type="match status" value="1"/>
</dbReference>
<evidence type="ECO:0000256" key="2">
    <source>
        <dbReference type="ARBA" id="ARBA00001966"/>
    </source>
</evidence>
<dbReference type="GO" id="GO:0046872">
    <property type="term" value="F:metal ion binding"/>
    <property type="evidence" value="ECO:0007669"/>
    <property type="project" value="UniProtKB-KW"/>
</dbReference>
<dbReference type="GO" id="GO:0006298">
    <property type="term" value="P:mismatch repair"/>
    <property type="evidence" value="ECO:0007669"/>
    <property type="project" value="TreeGrafter"/>
</dbReference>
<dbReference type="GO" id="GO:0051539">
    <property type="term" value="F:4 iron, 4 sulfur cluster binding"/>
    <property type="evidence" value="ECO:0007669"/>
    <property type="project" value="UniProtKB-KW"/>
</dbReference>
<evidence type="ECO:0000256" key="12">
    <source>
        <dbReference type="ARBA" id="ARBA00023014"/>
    </source>
</evidence>
<dbReference type="EC" id="3.2.2.31" evidence="5"/>
<dbReference type="SUPFAM" id="SSF48150">
    <property type="entry name" value="DNA-glycosylase"/>
    <property type="match status" value="1"/>
</dbReference>
<dbReference type="GO" id="GO:0034039">
    <property type="term" value="F:8-oxo-7,8-dihydroguanine DNA N-glycosylase activity"/>
    <property type="evidence" value="ECO:0007669"/>
    <property type="project" value="TreeGrafter"/>
</dbReference>
<evidence type="ECO:0000256" key="10">
    <source>
        <dbReference type="ARBA" id="ARBA00022801"/>
    </source>
</evidence>
<reference evidence="16 17" key="1">
    <citation type="submission" date="2019-03" db="EMBL/GenBank/DDBJ databases">
        <title>Lake Tanganyika Metagenome-Assembled Genomes (MAGs).</title>
        <authorList>
            <person name="Tran P."/>
        </authorList>
    </citation>
    <scope>NUCLEOTIDE SEQUENCE [LARGE SCALE GENOMIC DNA]</scope>
    <source>
        <strain evidence="16">K_DeepCast_65m_m2_236</strain>
    </source>
</reference>
<dbReference type="GO" id="GO:0035485">
    <property type="term" value="F:adenine/guanine mispair binding"/>
    <property type="evidence" value="ECO:0007669"/>
    <property type="project" value="TreeGrafter"/>
</dbReference>
<dbReference type="EMBL" id="VGJX01000512">
    <property type="protein sequence ID" value="MBM3275278.1"/>
    <property type="molecule type" value="Genomic_DNA"/>
</dbReference>
<dbReference type="InterPro" id="IPR023170">
    <property type="entry name" value="HhH_base_excis_C"/>
</dbReference>
<dbReference type="Proteomes" id="UP000703893">
    <property type="component" value="Unassembled WGS sequence"/>
</dbReference>
<dbReference type="InterPro" id="IPR005760">
    <property type="entry name" value="A/G_AdeGlyc_MutY"/>
</dbReference>